<keyword evidence="2" id="KW-1185">Reference proteome</keyword>
<comment type="caution">
    <text evidence="1">The sequence shown here is derived from an EMBL/GenBank/DDBJ whole genome shotgun (WGS) entry which is preliminary data.</text>
</comment>
<name>A0ABS2D9E4_9SPHN</name>
<reference evidence="1 2" key="1">
    <citation type="submission" date="2020-12" db="EMBL/GenBank/DDBJ databases">
        <title>Sphingomonas sp.</title>
        <authorList>
            <person name="Kim M.K."/>
        </authorList>
    </citation>
    <scope>NUCLEOTIDE SEQUENCE [LARGE SCALE GENOMIC DNA]</scope>
    <source>
        <strain evidence="1 2">BT552</strain>
    </source>
</reference>
<dbReference type="EMBL" id="JAFEMC010000003">
    <property type="protein sequence ID" value="MBM6577143.1"/>
    <property type="molecule type" value="Genomic_DNA"/>
</dbReference>
<protein>
    <submittedName>
        <fullName evidence="1">Uncharacterized protein</fullName>
    </submittedName>
</protein>
<proteinExistence type="predicted"/>
<sequence length="62" mass="7449">MKYELNINDLIEEVQEHLDTDCRYFDATSGYFPWASEQVAFVKLPDEFELTYKGETFRCVRF</sequence>
<dbReference type="Proteomes" id="UP000763641">
    <property type="component" value="Unassembled WGS sequence"/>
</dbReference>
<accession>A0ABS2D9E4</accession>
<dbReference type="RefSeq" id="WP_204199241.1">
    <property type="nucleotide sequence ID" value="NZ_JAFEMC010000003.1"/>
</dbReference>
<evidence type="ECO:0000313" key="1">
    <source>
        <dbReference type="EMBL" id="MBM6577143.1"/>
    </source>
</evidence>
<evidence type="ECO:0000313" key="2">
    <source>
        <dbReference type="Proteomes" id="UP000763641"/>
    </source>
</evidence>
<organism evidence="1 2">
    <name type="scientific">Sphingomonas longa</name>
    <dbReference type="NCBI Taxonomy" id="2778730"/>
    <lineage>
        <taxon>Bacteria</taxon>
        <taxon>Pseudomonadati</taxon>
        <taxon>Pseudomonadota</taxon>
        <taxon>Alphaproteobacteria</taxon>
        <taxon>Sphingomonadales</taxon>
        <taxon>Sphingomonadaceae</taxon>
        <taxon>Sphingomonas</taxon>
    </lineage>
</organism>
<gene>
    <name evidence="1" type="ORF">ILT43_12240</name>
</gene>